<proteinExistence type="predicted"/>
<dbReference type="Proteomes" id="UP001190700">
    <property type="component" value="Unassembled WGS sequence"/>
</dbReference>
<sequence>MTQHDVTWRGQPVANSPVLMIGMGRLEEDFHQLQSTHELTVGQNKKQHREIINQQNLIADLQRELKFLRRQNLELEQVVSEDKDDALEEKRLLDEERGGLGPPAGSPREKSGEKSEEALPWTLTGMADPKVSWERKERRKLQLAESSQRGSSAGDHSALSTPGTKTRKDPQPLPGKLPGGRPGSRSPTGSYQPPMKGSNTLPQLVDSGTSALPPSAYFSVLQRARTPVRSLPLSSNRLPSSAEPGLPSIASFGGGGCGAQQHSVNSQVGPILWTRYFFPKMAGGGVMNKSNSFYGHFDVCLTKDLEDEQENSKLVTKAPTPENLDNEFTQLYYRESIIEPSQGAGSGEYKAINLKNSEQRPLADFCFTVSTFRPRSNGDFEPLLTLLGGIVRHLLSILDSTVEVAQQSLEASFHAREQMLQAKLKAQLEAIEQDSAKYKKRQDIRVQHAQDSMRDAAAANEAKLAEMQRRLDEAEAAAASAAIAHVQQTVQMQDQANRGNTIAARGNGEGDSDKLREQDDARGGKVRLVTKDADAWGQVRLLVTKDDA</sequence>
<evidence type="ECO:0000313" key="3">
    <source>
        <dbReference type="EMBL" id="KAK3287221.1"/>
    </source>
</evidence>
<feature type="compositionally biased region" description="Basic and acidic residues" evidence="2">
    <location>
        <begin position="131"/>
        <end position="142"/>
    </location>
</feature>
<feature type="coiled-coil region" evidence="1">
    <location>
        <begin position="44"/>
        <end position="85"/>
    </location>
</feature>
<evidence type="ECO:0000256" key="2">
    <source>
        <dbReference type="SAM" id="MobiDB-lite"/>
    </source>
</evidence>
<organism evidence="3 4">
    <name type="scientific">Cymbomonas tetramitiformis</name>
    <dbReference type="NCBI Taxonomy" id="36881"/>
    <lineage>
        <taxon>Eukaryota</taxon>
        <taxon>Viridiplantae</taxon>
        <taxon>Chlorophyta</taxon>
        <taxon>Pyramimonadophyceae</taxon>
        <taxon>Pyramimonadales</taxon>
        <taxon>Pyramimonadaceae</taxon>
        <taxon>Cymbomonas</taxon>
    </lineage>
</organism>
<feature type="compositionally biased region" description="Basic and acidic residues" evidence="2">
    <location>
        <begin position="107"/>
        <end position="117"/>
    </location>
</feature>
<evidence type="ECO:0000313" key="4">
    <source>
        <dbReference type="Proteomes" id="UP001190700"/>
    </source>
</evidence>
<protein>
    <submittedName>
        <fullName evidence="3">Uncharacterized protein</fullName>
    </submittedName>
</protein>
<comment type="caution">
    <text evidence="3">The sequence shown here is derived from an EMBL/GenBank/DDBJ whole genome shotgun (WGS) entry which is preliminary data.</text>
</comment>
<accession>A0AAE0LJ27</accession>
<name>A0AAE0LJ27_9CHLO</name>
<keyword evidence="1" id="KW-0175">Coiled coil</keyword>
<dbReference type="EMBL" id="LGRX02000955">
    <property type="protein sequence ID" value="KAK3287221.1"/>
    <property type="molecule type" value="Genomic_DNA"/>
</dbReference>
<feature type="region of interest" description="Disordered" evidence="2">
    <location>
        <begin position="501"/>
        <end position="525"/>
    </location>
</feature>
<evidence type="ECO:0000256" key="1">
    <source>
        <dbReference type="SAM" id="Coils"/>
    </source>
</evidence>
<feature type="compositionally biased region" description="Basic and acidic residues" evidence="2">
    <location>
        <begin position="511"/>
        <end position="525"/>
    </location>
</feature>
<reference evidence="3 4" key="1">
    <citation type="journal article" date="2015" name="Genome Biol. Evol.">
        <title>Comparative Genomics of a Bacterivorous Green Alga Reveals Evolutionary Causalities and Consequences of Phago-Mixotrophic Mode of Nutrition.</title>
        <authorList>
            <person name="Burns J.A."/>
            <person name="Paasch A."/>
            <person name="Narechania A."/>
            <person name="Kim E."/>
        </authorList>
    </citation>
    <scope>NUCLEOTIDE SEQUENCE [LARGE SCALE GENOMIC DNA]</scope>
    <source>
        <strain evidence="3 4">PLY_AMNH</strain>
    </source>
</reference>
<feature type="region of interest" description="Disordered" evidence="2">
    <location>
        <begin position="91"/>
        <end position="208"/>
    </location>
</feature>
<feature type="coiled-coil region" evidence="1">
    <location>
        <begin position="421"/>
        <end position="484"/>
    </location>
</feature>
<dbReference type="AlphaFoldDB" id="A0AAE0LJ27"/>
<gene>
    <name evidence="3" type="ORF">CYMTET_5263</name>
</gene>
<feature type="compositionally biased region" description="Polar residues" evidence="2">
    <location>
        <begin position="197"/>
        <end position="208"/>
    </location>
</feature>
<keyword evidence="4" id="KW-1185">Reference proteome</keyword>